<dbReference type="InterPro" id="IPR012166">
    <property type="entry name" value="Uncharacterised_RocB"/>
</dbReference>
<dbReference type="AlphaFoldDB" id="A0A2N1PJ05"/>
<organism evidence="2 3">
    <name type="scientific">Candidatus Wallbacteria bacterium HGW-Wallbacteria-1</name>
    <dbReference type="NCBI Taxonomy" id="2013854"/>
    <lineage>
        <taxon>Bacteria</taxon>
        <taxon>Candidatus Walliibacteriota</taxon>
    </lineage>
</organism>
<evidence type="ECO:0000313" key="3">
    <source>
        <dbReference type="Proteomes" id="UP000233256"/>
    </source>
</evidence>
<reference evidence="2 3" key="1">
    <citation type="journal article" date="2017" name="ISME J.">
        <title>Potential for microbial H2 and metal transformations associated with novel bacteria and archaea in deep terrestrial subsurface sediments.</title>
        <authorList>
            <person name="Hernsdorf A.W."/>
            <person name="Amano Y."/>
            <person name="Miyakawa K."/>
            <person name="Ise K."/>
            <person name="Suzuki Y."/>
            <person name="Anantharaman K."/>
            <person name="Probst A."/>
            <person name="Burstein D."/>
            <person name="Thomas B.C."/>
            <person name="Banfield J.F."/>
        </authorList>
    </citation>
    <scope>NUCLEOTIDE SEQUENCE [LARGE SCALE GENOMIC DNA]</scope>
    <source>
        <strain evidence="2">HGW-Wallbacteria-1</strain>
    </source>
</reference>
<protein>
    <recommendedName>
        <fullName evidence="4">Arginine utilization protein RocB</fullName>
    </recommendedName>
</protein>
<accession>A0A2N1PJ05</accession>
<dbReference type="SUPFAM" id="SSF53187">
    <property type="entry name" value="Zn-dependent exopeptidases"/>
    <property type="match status" value="1"/>
</dbReference>
<evidence type="ECO:0000256" key="1">
    <source>
        <dbReference type="ARBA" id="ARBA00001947"/>
    </source>
</evidence>
<gene>
    <name evidence="2" type="ORF">CVV64_19575</name>
</gene>
<dbReference type="PIRSF" id="PIRSF010386">
    <property type="entry name" value="RocB"/>
    <property type="match status" value="1"/>
</dbReference>
<name>A0A2N1PJ05_9BACT</name>
<dbReference type="Proteomes" id="UP000233256">
    <property type="component" value="Unassembled WGS sequence"/>
</dbReference>
<comment type="caution">
    <text evidence="2">The sequence shown here is derived from an EMBL/GenBank/DDBJ whole genome shotgun (WGS) entry which is preliminary data.</text>
</comment>
<dbReference type="PANTHER" id="PTHR42994:SF2">
    <property type="entry name" value="PEPTIDASE"/>
    <property type="match status" value="1"/>
</dbReference>
<evidence type="ECO:0008006" key="4">
    <source>
        <dbReference type="Google" id="ProtNLM"/>
    </source>
</evidence>
<dbReference type="PANTHER" id="PTHR42994">
    <property type="entry name" value="PEPTIDASE T"/>
    <property type="match status" value="1"/>
</dbReference>
<proteinExistence type="predicted"/>
<sequence>MNIPADHHTLSDIRLDRSSRIESLFLRLVASRSDTNTCFEGFIEEIILNWLKSLDYFRHNPENLGTRKLFHDHYQREVIWALVKGKGSRTIVLLHHHDTVDIEDFGRLKDCAFRPDELREALSTRNLGKAVRQDLESNEWIFGRGTADMKSGAAIQLNLLNEFSMLNDFDGNILLISVPDEEAISRGMLAATELMCDIRNTFHLEYILAVNSEPYFNNTRKMAVMYEGSVGKVMPVVYVRGVRCHIGEPYNGINPSLILANIQSHSELNVKLCDRVGHNATPPPVWVNLKDRKKAYDASIPEAATGYFNWLTFTRTPVEIMAEMNSISQKAMQQTLERFHDSYKAYCKLTGDEPEEITFEPRVLDYRTLHQEALLKGGADFIRKFEEFTAEIDELLKSNAITLPEASIRLLEFTADAADLEGPAVVTAISGPYYPHVSNALWHKGDPFDMARKVNEISMKNYGVEYLSVPYFMGISDLSYLSWTGNDEDITAIRENSPGWDSIYRIPFNALQSLKMPVVNIGPWGKDLHKPTERVFRKDVYERIPEILHCLISDIFTMK</sequence>
<dbReference type="GO" id="GO:0016787">
    <property type="term" value="F:hydrolase activity"/>
    <property type="evidence" value="ECO:0007669"/>
    <property type="project" value="InterPro"/>
</dbReference>
<evidence type="ECO:0000313" key="2">
    <source>
        <dbReference type="EMBL" id="PKK88272.1"/>
    </source>
</evidence>
<dbReference type="EMBL" id="PGXC01000055">
    <property type="protein sequence ID" value="PKK88272.1"/>
    <property type="molecule type" value="Genomic_DNA"/>
</dbReference>
<dbReference type="Pfam" id="PF01546">
    <property type="entry name" value="Peptidase_M20"/>
    <property type="match status" value="1"/>
</dbReference>
<dbReference type="InterPro" id="IPR002933">
    <property type="entry name" value="Peptidase_M20"/>
</dbReference>
<comment type="cofactor">
    <cofactor evidence="1">
        <name>Zn(2+)</name>
        <dbReference type="ChEBI" id="CHEBI:29105"/>
    </cofactor>
</comment>
<dbReference type="Gene3D" id="3.40.630.10">
    <property type="entry name" value="Zn peptidases"/>
    <property type="match status" value="1"/>
</dbReference>